<proteinExistence type="predicted"/>
<accession>A0A382LNA4</accession>
<feature type="non-terminal residue" evidence="1">
    <location>
        <position position="186"/>
    </location>
</feature>
<dbReference type="Gene3D" id="1.25.40.10">
    <property type="entry name" value="Tetratricopeptide repeat domain"/>
    <property type="match status" value="1"/>
</dbReference>
<gene>
    <name evidence="1" type="ORF">METZ01_LOCUS289571</name>
</gene>
<dbReference type="PANTHER" id="PTHR37423:SF1">
    <property type="entry name" value="OUTER MEMBRANE PROTEIN ASSEMBLY FACTOR BAMD"/>
    <property type="match status" value="1"/>
</dbReference>
<dbReference type="SUPFAM" id="SSF48452">
    <property type="entry name" value="TPR-like"/>
    <property type="match status" value="1"/>
</dbReference>
<dbReference type="PANTHER" id="PTHR37423">
    <property type="entry name" value="SOLUBLE LYTIC MUREIN TRANSGLYCOSYLASE-RELATED"/>
    <property type="match status" value="1"/>
</dbReference>
<dbReference type="GO" id="GO:1990063">
    <property type="term" value="C:Bam protein complex"/>
    <property type="evidence" value="ECO:0007669"/>
    <property type="project" value="TreeGrafter"/>
</dbReference>
<dbReference type="NCBIfam" id="TIGR03302">
    <property type="entry name" value="OM_YfiO"/>
    <property type="match status" value="1"/>
</dbReference>
<dbReference type="InterPro" id="IPR017689">
    <property type="entry name" value="BamD"/>
</dbReference>
<name>A0A382LNA4_9ZZZZ</name>
<evidence type="ECO:0000313" key="1">
    <source>
        <dbReference type="EMBL" id="SVC36717.1"/>
    </source>
</evidence>
<dbReference type="AlphaFoldDB" id="A0A382LNA4"/>
<dbReference type="EMBL" id="UINC01087394">
    <property type="protein sequence ID" value="SVC36717.1"/>
    <property type="molecule type" value="Genomic_DNA"/>
</dbReference>
<evidence type="ECO:0008006" key="2">
    <source>
        <dbReference type="Google" id="ProtNLM"/>
    </source>
</evidence>
<dbReference type="Pfam" id="PF13512">
    <property type="entry name" value="TPR_18"/>
    <property type="match status" value="1"/>
</dbReference>
<dbReference type="InterPro" id="IPR011990">
    <property type="entry name" value="TPR-like_helical_dom_sf"/>
</dbReference>
<organism evidence="1">
    <name type="scientific">marine metagenome</name>
    <dbReference type="NCBI Taxonomy" id="408172"/>
    <lineage>
        <taxon>unclassified sequences</taxon>
        <taxon>metagenomes</taxon>
        <taxon>ecological metagenomes</taxon>
    </lineage>
</organism>
<protein>
    <recommendedName>
        <fullName evidence="2">Outer membrane lipoprotein BamD-like domain-containing protein</fullName>
    </recommendedName>
</protein>
<reference evidence="1" key="1">
    <citation type="submission" date="2018-05" db="EMBL/GenBank/DDBJ databases">
        <authorList>
            <person name="Lanie J.A."/>
            <person name="Ng W.-L."/>
            <person name="Kazmierczak K.M."/>
            <person name="Andrzejewski T.M."/>
            <person name="Davidsen T.M."/>
            <person name="Wayne K.J."/>
            <person name="Tettelin H."/>
            <person name="Glass J.I."/>
            <person name="Rusch D."/>
            <person name="Podicherti R."/>
            <person name="Tsui H.-C.T."/>
            <person name="Winkler M.E."/>
        </authorList>
    </citation>
    <scope>NUCLEOTIDE SEQUENCE</scope>
</reference>
<sequence length="186" mass="21531">MFSTQRTDSSSIIHLVSASPLHTLRLLFKVTLLFVVLLVVGCASIEKPANWTVEEFHAKARAHLDAGEWEQAIDYYHQLEQRYPYGKYAEQSQLEVIYAYYRNYEPELAISSADQFIRLYPTHPRIDYAYYLKALSIFQSSTSLLDRLSRVDPSRQDLDPARESFEVFRALITLFPHSSYAGNARQ</sequence>
<dbReference type="GO" id="GO:0051205">
    <property type="term" value="P:protein insertion into membrane"/>
    <property type="evidence" value="ECO:0007669"/>
    <property type="project" value="TreeGrafter"/>
</dbReference>